<dbReference type="PROSITE" id="PS51740">
    <property type="entry name" value="SPOVT_ABRB"/>
    <property type="match status" value="1"/>
</dbReference>
<name>A0A161R6T7_9BRAD</name>
<dbReference type="SMART" id="SM00966">
    <property type="entry name" value="SpoVT_AbrB"/>
    <property type="match status" value="1"/>
</dbReference>
<dbReference type="InterPro" id="IPR037914">
    <property type="entry name" value="SpoVT-AbrB_sf"/>
</dbReference>
<gene>
    <name evidence="3" type="ORF">A4A58_00435</name>
</gene>
<dbReference type="EMBL" id="LVYV01000001">
    <property type="protein sequence ID" value="KZD24991.1"/>
    <property type="molecule type" value="Genomic_DNA"/>
</dbReference>
<protein>
    <submittedName>
        <fullName evidence="3">AbrB family transcriptional regulator</fullName>
    </submittedName>
</protein>
<dbReference type="OrthoDB" id="5459182at2"/>
<evidence type="ECO:0000259" key="2">
    <source>
        <dbReference type="PROSITE" id="PS51740"/>
    </source>
</evidence>
<dbReference type="GO" id="GO:0003677">
    <property type="term" value="F:DNA binding"/>
    <property type="evidence" value="ECO:0007669"/>
    <property type="project" value="UniProtKB-UniRule"/>
</dbReference>
<evidence type="ECO:0000256" key="1">
    <source>
        <dbReference type="PROSITE-ProRule" id="PRU01076"/>
    </source>
</evidence>
<dbReference type="STRING" id="943830.A4A58_00435"/>
<sequence length="86" mass="9708">MNGTVRSPKFEATALQIRKIGNSVGVILPKELLARLNLKEGDKFYPVEQPDGSLRLSPFNPKHARTMEIARKVMHEYRDTFAALAK</sequence>
<organism evidence="3 4">
    <name type="scientific">Tardiphaga robiniae</name>
    <dbReference type="NCBI Taxonomy" id="943830"/>
    <lineage>
        <taxon>Bacteria</taxon>
        <taxon>Pseudomonadati</taxon>
        <taxon>Pseudomonadota</taxon>
        <taxon>Alphaproteobacteria</taxon>
        <taxon>Hyphomicrobiales</taxon>
        <taxon>Nitrobacteraceae</taxon>
        <taxon>Tardiphaga</taxon>
    </lineage>
</organism>
<dbReference type="InterPro" id="IPR013432">
    <property type="entry name" value="Doc_partner"/>
</dbReference>
<dbReference type="NCBIfam" id="TIGR02609">
    <property type="entry name" value="doc_partner"/>
    <property type="match status" value="1"/>
</dbReference>
<evidence type="ECO:0000313" key="4">
    <source>
        <dbReference type="Proteomes" id="UP000076574"/>
    </source>
</evidence>
<proteinExistence type="predicted"/>
<dbReference type="Gene3D" id="2.10.260.10">
    <property type="match status" value="1"/>
</dbReference>
<dbReference type="RefSeq" id="WP_068728817.1">
    <property type="nucleotide sequence ID" value="NZ_LVYV01000001.1"/>
</dbReference>
<comment type="caution">
    <text evidence="3">The sequence shown here is derived from an EMBL/GenBank/DDBJ whole genome shotgun (WGS) entry which is preliminary data.</text>
</comment>
<dbReference type="Proteomes" id="UP000076574">
    <property type="component" value="Unassembled WGS sequence"/>
</dbReference>
<accession>A0A161R6T7</accession>
<reference evidence="3 4" key="1">
    <citation type="submission" date="2016-03" db="EMBL/GenBank/DDBJ databases">
        <title>Microsymbionts genomes from the relict species Vavilovia formosa (Stev.) Fed.</title>
        <authorList>
            <person name="Kopat V."/>
            <person name="Chirak E."/>
            <person name="Kimeklis A."/>
            <person name="Andronov E."/>
        </authorList>
    </citation>
    <scope>NUCLEOTIDE SEQUENCE [LARGE SCALE GENOMIC DNA]</scope>
    <source>
        <strain evidence="3 4">Vaf07</strain>
    </source>
</reference>
<keyword evidence="4" id="KW-1185">Reference proteome</keyword>
<dbReference type="AlphaFoldDB" id="A0A161R6T7"/>
<dbReference type="InterPro" id="IPR007159">
    <property type="entry name" value="SpoVT-AbrB_dom"/>
</dbReference>
<dbReference type="Pfam" id="PF04014">
    <property type="entry name" value="MazE_antitoxin"/>
    <property type="match status" value="1"/>
</dbReference>
<feature type="domain" description="SpoVT-AbrB" evidence="2">
    <location>
        <begin position="15"/>
        <end position="61"/>
    </location>
</feature>
<dbReference type="SUPFAM" id="SSF89447">
    <property type="entry name" value="AbrB/MazE/MraZ-like"/>
    <property type="match status" value="1"/>
</dbReference>
<evidence type="ECO:0000313" key="3">
    <source>
        <dbReference type="EMBL" id="KZD24991.1"/>
    </source>
</evidence>
<keyword evidence="1" id="KW-0238">DNA-binding</keyword>